<organism evidence="6 7">
    <name type="scientific">Pleurodeles waltl</name>
    <name type="common">Iberian ribbed newt</name>
    <dbReference type="NCBI Taxonomy" id="8319"/>
    <lineage>
        <taxon>Eukaryota</taxon>
        <taxon>Metazoa</taxon>
        <taxon>Chordata</taxon>
        <taxon>Craniata</taxon>
        <taxon>Vertebrata</taxon>
        <taxon>Euteleostomi</taxon>
        <taxon>Amphibia</taxon>
        <taxon>Batrachia</taxon>
        <taxon>Caudata</taxon>
        <taxon>Salamandroidea</taxon>
        <taxon>Salamandridae</taxon>
        <taxon>Pleurodelinae</taxon>
        <taxon>Pleurodeles</taxon>
    </lineage>
</organism>
<evidence type="ECO:0000256" key="3">
    <source>
        <dbReference type="SAM" id="Phobius"/>
    </source>
</evidence>
<dbReference type="Gene3D" id="2.60.40.10">
    <property type="entry name" value="Immunoglobulins"/>
    <property type="match status" value="1"/>
</dbReference>
<evidence type="ECO:0000313" key="7">
    <source>
        <dbReference type="Proteomes" id="UP001066276"/>
    </source>
</evidence>
<evidence type="ECO:0000259" key="5">
    <source>
        <dbReference type="PROSITE" id="PS50093"/>
    </source>
</evidence>
<gene>
    <name evidence="6" type="ORF">NDU88_001926</name>
</gene>
<comment type="caution">
    <text evidence="6">The sequence shown here is derived from an EMBL/GenBank/DDBJ whole genome shotgun (WGS) entry which is preliminary data.</text>
</comment>
<dbReference type="InterPro" id="IPR013783">
    <property type="entry name" value="Ig-like_fold"/>
</dbReference>
<evidence type="ECO:0000313" key="6">
    <source>
        <dbReference type="EMBL" id="KAJ1096795.1"/>
    </source>
</evidence>
<dbReference type="PANTHER" id="PTHR11861">
    <property type="entry name" value="MELANOCYTE PROTEIN PMEL 17-RELATED"/>
    <property type="match status" value="1"/>
</dbReference>
<feature type="transmembrane region" description="Helical" evidence="3">
    <location>
        <begin position="337"/>
        <end position="358"/>
    </location>
</feature>
<feature type="domain" description="PKD" evidence="5">
    <location>
        <begin position="174"/>
        <end position="208"/>
    </location>
</feature>
<protein>
    <recommendedName>
        <fullName evidence="5">PKD domain-containing protein</fullName>
    </recommendedName>
</protein>
<name>A0AAV7LZ22_PLEWA</name>
<dbReference type="CDD" id="cd00146">
    <property type="entry name" value="PKD"/>
    <property type="match status" value="1"/>
</dbReference>
<keyword evidence="2" id="KW-0325">Glycoprotein</keyword>
<dbReference type="InterPro" id="IPR045219">
    <property type="entry name" value="PKAT"/>
</dbReference>
<feature type="chain" id="PRO_5043664238" description="PKD domain-containing protein" evidence="4">
    <location>
        <begin position="24"/>
        <end position="429"/>
    </location>
</feature>
<evidence type="ECO:0000256" key="4">
    <source>
        <dbReference type="SAM" id="SignalP"/>
    </source>
</evidence>
<dbReference type="Proteomes" id="UP001066276">
    <property type="component" value="Chromosome 10"/>
</dbReference>
<evidence type="ECO:0000256" key="1">
    <source>
        <dbReference type="ARBA" id="ARBA00022729"/>
    </source>
</evidence>
<dbReference type="PANTHER" id="PTHR11861:SF10">
    <property type="entry name" value="TRANSMEMBRANE PROTEIN 130"/>
    <property type="match status" value="1"/>
</dbReference>
<keyword evidence="7" id="KW-1185">Reference proteome</keyword>
<keyword evidence="3" id="KW-1133">Transmembrane helix</keyword>
<dbReference type="EMBL" id="JANPWB010000014">
    <property type="protein sequence ID" value="KAJ1096795.1"/>
    <property type="molecule type" value="Genomic_DNA"/>
</dbReference>
<dbReference type="AlphaFoldDB" id="A0AAV7LZ22"/>
<keyword evidence="3" id="KW-0812">Transmembrane</keyword>
<evidence type="ECO:0000256" key="2">
    <source>
        <dbReference type="ARBA" id="ARBA00023180"/>
    </source>
</evidence>
<reference evidence="6" key="1">
    <citation type="journal article" date="2022" name="bioRxiv">
        <title>Sequencing and chromosome-scale assembly of the giantPleurodeles waltlgenome.</title>
        <authorList>
            <person name="Brown T."/>
            <person name="Elewa A."/>
            <person name="Iarovenko S."/>
            <person name="Subramanian E."/>
            <person name="Araus A.J."/>
            <person name="Petzold A."/>
            <person name="Susuki M."/>
            <person name="Suzuki K.-i.T."/>
            <person name="Hayashi T."/>
            <person name="Toyoda A."/>
            <person name="Oliveira C."/>
            <person name="Osipova E."/>
            <person name="Leigh N.D."/>
            <person name="Simon A."/>
            <person name="Yun M.H."/>
        </authorList>
    </citation>
    <scope>NUCLEOTIDE SEQUENCE</scope>
    <source>
        <strain evidence="6">20211129_DDA</strain>
        <tissue evidence="6">Liver</tissue>
    </source>
</reference>
<dbReference type="PROSITE" id="PS50093">
    <property type="entry name" value="PKD"/>
    <property type="match status" value="1"/>
</dbReference>
<feature type="signal peptide" evidence="4">
    <location>
        <begin position="1"/>
        <end position="23"/>
    </location>
</feature>
<dbReference type="InterPro" id="IPR035986">
    <property type="entry name" value="PKD_dom_sf"/>
</dbReference>
<keyword evidence="3" id="KW-0472">Membrane</keyword>
<dbReference type="GO" id="GO:0005886">
    <property type="term" value="C:plasma membrane"/>
    <property type="evidence" value="ECO:0007669"/>
    <property type="project" value="TreeGrafter"/>
</dbReference>
<proteinExistence type="predicted"/>
<sequence>MANEFRTTILCFAVLAFVSYADTEMKHVIEIHANDPITTGAEATVTAIVRVFGDSSAYKQDHRTYHFHWIHTPLVLTAEYENASSSEIKVLGKSPGNYSISVWVTRTGCHSCPPVAKNTTQIQITDSLLGELKIIQTEKNIFKQHGFHLATGELIQIAFILYDPSSYLKSASFSYAWNFGDGYQLITGEPSVRYNYSTPGSYAFDLTVVAELAASRHGKHFVQKIGCFSADLQLLDPVTGIQVKGSTKILARETFSLLFHVIGSPPLSLCWLLKLECVPAEGDDCHLLALNATDYTLSYKFNSEGEYCLSMRAQNDISVLQTYYNITVQSAAVHPTFFILPCAVVILVILCFIGFMMFSGSQRHHRFPVEVADFDFSPSSEKNPSLKGPCGIEMSNSCVLQPSEGDQQKTREKSPLLKSLCKPGRSYVL</sequence>
<dbReference type="Pfam" id="PF00801">
    <property type="entry name" value="PKD"/>
    <property type="match status" value="1"/>
</dbReference>
<dbReference type="SUPFAM" id="SSF49299">
    <property type="entry name" value="PKD domain"/>
    <property type="match status" value="1"/>
</dbReference>
<dbReference type="InterPro" id="IPR000601">
    <property type="entry name" value="PKD_dom"/>
</dbReference>
<keyword evidence="1 4" id="KW-0732">Signal</keyword>
<accession>A0AAV7LZ22</accession>